<evidence type="ECO:0000313" key="3">
    <source>
        <dbReference type="Proteomes" id="UP001168552"/>
    </source>
</evidence>
<proteinExistence type="predicted"/>
<name>A0ABT8F8X9_9BACT</name>
<evidence type="ECO:0000313" key="2">
    <source>
        <dbReference type="EMBL" id="MDN4166743.1"/>
    </source>
</evidence>
<accession>A0ABT8F8X9</accession>
<protein>
    <recommendedName>
        <fullName evidence="4">Outer membrane protein beta-barrel domain-containing protein</fullName>
    </recommendedName>
</protein>
<evidence type="ECO:0000256" key="1">
    <source>
        <dbReference type="SAM" id="SignalP"/>
    </source>
</evidence>
<dbReference type="RefSeq" id="WP_320005281.1">
    <property type="nucleotide sequence ID" value="NZ_JAUHJS010000008.1"/>
</dbReference>
<evidence type="ECO:0008006" key="4">
    <source>
        <dbReference type="Google" id="ProtNLM"/>
    </source>
</evidence>
<feature type="chain" id="PRO_5047453237" description="Outer membrane protein beta-barrel domain-containing protein" evidence="1">
    <location>
        <begin position="21"/>
        <end position="196"/>
    </location>
</feature>
<organism evidence="2 3">
    <name type="scientific">Shiella aurantiaca</name>
    <dbReference type="NCBI Taxonomy" id="3058365"/>
    <lineage>
        <taxon>Bacteria</taxon>
        <taxon>Pseudomonadati</taxon>
        <taxon>Bacteroidota</taxon>
        <taxon>Cytophagia</taxon>
        <taxon>Cytophagales</taxon>
        <taxon>Shiellaceae</taxon>
        <taxon>Shiella</taxon>
    </lineage>
</organism>
<dbReference type="EMBL" id="JAUHJS010000008">
    <property type="protein sequence ID" value="MDN4166743.1"/>
    <property type="molecule type" value="Genomic_DNA"/>
</dbReference>
<sequence>MKKVYLLVLALGLVAGNVHAQSNYYQQDKWLVSPGISFGLIGYNLVGNWAGYSRTGSLVPVSLSVEKGITDLISAGPYVGFYRWGWKDNGSNIFSQGTYTSIGGRVSFHLSQFLNDELEVGIDASKWDFYGSVIAGFELQSFASYNGFDNITDNNVRIILGPVLGIRYKVAPSLGLFLEGGRGSFGVGQFGLTFQL</sequence>
<comment type="caution">
    <text evidence="2">The sequence shown here is derived from an EMBL/GenBank/DDBJ whole genome shotgun (WGS) entry which is preliminary data.</text>
</comment>
<feature type="signal peptide" evidence="1">
    <location>
        <begin position="1"/>
        <end position="20"/>
    </location>
</feature>
<keyword evidence="1" id="KW-0732">Signal</keyword>
<dbReference type="Proteomes" id="UP001168552">
    <property type="component" value="Unassembled WGS sequence"/>
</dbReference>
<reference evidence="2" key="1">
    <citation type="submission" date="2023-06" db="EMBL/GenBank/DDBJ databases">
        <title>Cytophagales bacterium Strain LB-30, isolated from soil.</title>
        <authorList>
            <person name="Liu B."/>
        </authorList>
    </citation>
    <scope>NUCLEOTIDE SEQUENCE</scope>
    <source>
        <strain evidence="2">LB-30</strain>
    </source>
</reference>
<keyword evidence="3" id="KW-1185">Reference proteome</keyword>
<gene>
    <name evidence="2" type="ORF">QWY31_14625</name>
</gene>